<dbReference type="EMBL" id="CP053586">
    <property type="protein sequence ID" value="WNZ24960.1"/>
    <property type="molecule type" value="Genomic_DNA"/>
</dbReference>
<keyword evidence="1" id="KW-0472">Membrane</keyword>
<evidence type="ECO:0000313" key="3">
    <source>
        <dbReference type="EMBL" id="WNZ24960.1"/>
    </source>
</evidence>
<dbReference type="GO" id="GO:0034220">
    <property type="term" value="P:monoatomic ion transmembrane transport"/>
    <property type="evidence" value="ECO:0007669"/>
    <property type="project" value="UniProtKB-KW"/>
</dbReference>
<keyword evidence="1" id="KW-0812">Transmembrane</keyword>
<evidence type="ECO:0000256" key="1">
    <source>
        <dbReference type="SAM" id="Phobius"/>
    </source>
</evidence>
<keyword evidence="1" id="KW-1133">Transmembrane helix</keyword>
<dbReference type="AlphaFoldDB" id="A0AA97AH21"/>
<organism evidence="3">
    <name type="scientific">Leptolyngbya sp. NK1-12</name>
    <dbReference type="NCBI Taxonomy" id="2547451"/>
    <lineage>
        <taxon>Bacteria</taxon>
        <taxon>Bacillati</taxon>
        <taxon>Cyanobacteriota</taxon>
        <taxon>Cyanophyceae</taxon>
        <taxon>Leptolyngbyales</taxon>
        <taxon>Leptolyngbyaceae</taxon>
        <taxon>Leptolyngbya group</taxon>
        <taxon>Leptolyngbya</taxon>
    </lineage>
</organism>
<gene>
    <name evidence="3" type="ORF">HJG54_20315</name>
</gene>
<evidence type="ECO:0000259" key="2">
    <source>
        <dbReference type="Pfam" id="PF07885"/>
    </source>
</evidence>
<keyword evidence="3" id="KW-0407">Ion channel</keyword>
<feature type="transmembrane region" description="Helical" evidence="1">
    <location>
        <begin position="92"/>
        <end position="113"/>
    </location>
</feature>
<keyword evidence="3" id="KW-0813">Transport</keyword>
<protein>
    <submittedName>
        <fullName evidence="3">Two pore domain potassium channel family protein</fullName>
    </submittedName>
</protein>
<accession>A0AA97AH21</accession>
<feature type="transmembrane region" description="Helical" evidence="1">
    <location>
        <begin position="14"/>
        <end position="32"/>
    </location>
</feature>
<feature type="transmembrane region" description="Helical" evidence="1">
    <location>
        <begin position="38"/>
        <end position="56"/>
    </location>
</feature>
<dbReference type="InterPro" id="IPR013099">
    <property type="entry name" value="K_chnl_dom"/>
</dbReference>
<proteinExistence type="predicted"/>
<feature type="transmembrane region" description="Helical" evidence="1">
    <location>
        <begin position="68"/>
        <end position="86"/>
    </location>
</feature>
<feature type="transmembrane region" description="Helical" evidence="1">
    <location>
        <begin position="199"/>
        <end position="217"/>
    </location>
</feature>
<dbReference type="RefSeq" id="WP_316431007.1">
    <property type="nucleotide sequence ID" value="NZ_CP053586.1"/>
</dbReference>
<dbReference type="Pfam" id="PF07885">
    <property type="entry name" value="Ion_trans_2"/>
    <property type="match status" value="1"/>
</dbReference>
<dbReference type="Gene3D" id="1.10.287.70">
    <property type="match status" value="1"/>
</dbReference>
<sequence length="218" mass="24325">MRFHDLIRAAENKYNRLLTLLILVYLMSPFLVEQSIGAVIVLLVFLGGVVIVIHQIQHSQWALRMHVSLVFLALLLRICSDLFAHLPNDRRLLVTSSTAIFLAFLALSVYLILRELALVEQVTTDIIKGGICVYFLLGFLWAGLYEIVYSFDASSFTAESTPLTRADLTHFSFTTLTTVGYGDISPASRVARVLANLEGMVGVIYPAVFIARLVGLYR</sequence>
<keyword evidence="3" id="KW-0406">Ion transport</keyword>
<dbReference type="SUPFAM" id="SSF81324">
    <property type="entry name" value="Voltage-gated potassium channels"/>
    <property type="match status" value="2"/>
</dbReference>
<feature type="domain" description="Potassium channel" evidence="2">
    <location>
        <begin position="151"/>
        <end position="214"/>
    </location>
</feature>
<reference evidence="3" key="1">
    <citation type="submission" date="2020-05" db="EMBL/GenBank/DDBJ databases">
        <authorList>
            <person name="Zhu T."/>
            <person name="Keshari N."/>
            <person name="Lu X."/>
        </authorList>
    </citation>
    <scope>NUCLEOTIDE SEQUENCE</scope>
    <source>
        <strain evidence="3">NK1-12</strain>
    </source>
</reference>
<name>A0AA97AH21_9CYAN</name>
<feature type="transmembrane region" description="Helical" evidence="1">
    <location>
        <begin position="125"/>
        <end position="144"/>
    </location>
</feature>